<dbReference type="Proteomes" id="UP000003688">
    <property type="component" value="Unassembled WGS sequence"/>
</dbReference>
<name>B9XKT2_PEDPL</name>
<protein>
    <submittedName>
        <fullName evidence="1">Uncharacterized protein</fullName>
    </submittedName>
</protein>
<organism evidence="1 2">
    <name type="scientific">Pedosphaera parvula (strain Ellin514)</name>
    <dbReference type="NCBI Taxonomy" id="320771"/>
    <lineage>
        <taxon>Bacteria</taxon>
        <taxon>Pseudomonadati</taxon>
        <taxon>Verrucomicrobiota</taxon>
        <taxon>Pedosphaerae</taxon>
        <taxon>Pedosphaerales</taxon>
        <taxon>Pedosphaeraceae</taxon>
        <taxon>Pedosphaera</taxon>
    </lineage>
</organism>
<dbReference type="EMBL" id="ABOX02000026">
    <property type="protein sequence ID" value="EEF59575.1"/>
    <property type="molecule type" value="Genomic_DNA"/>
</dbReference>
<dbReference type="AlphaFoldDB" id="B9XKT2"/>
<evidence type="ECO:0000313" key="2">
    <source>
        <dbReference type="Proteomes" id="UP000003688"/>
    </source>
</evidence>
<proteinExistence type="predicted"/>
<reference evidence="1 2" key="1">
    <citation type="journal article" date="2011" name="J. Bacteriol.">
        <title>Genome sequence of 'Pedosphaera parvula' Ellin514, an aerobic Verrucomicrobial isolate from pasture soil.</title>
        <authorList>
            <person name="Kant R."/>
            <person name="van Passel M.W."/>
            <person name="Sangwan P."/>
            <person name="Palva A."/>
            <person name="Lucas S."/>
            <person name="Copeland A."/>
            <person name="Lapidus A."/>
            <person name="Glavina Del Rio T."/>
            <person name="Dalin E."/>
            <person name="Tice H."/>
            <person name="Bruce D."/>
            <person name="Goodwin L."/>
            <person name="Pitluck S."/>
            <person name="Chertkov O."/>
            <person name="Larimer F.W."/>
            <person name="Land M.L."/>
            <person name="Hauser L."/>
            <person name="Brettin T.S."/>
            <person name="Detter J.C."/>
            <person name="Han S."/>
            <person name="de Vos W.M."/>
            <person name="Janssen P.H."/>
            <person name="Smidt H."/>
        </authorList>
    </citation>
    <scope>NUCLEOTIDE SEQUENCE [LARGE SCALE GENOMIC DNA]</scope>
    <source>
        <strain evidence="1 2">Ellin514</strain>
    </source>
</reference>
<gene>
    <name evidence="1" type="ORF">Cflav_PD2482</name>
</gene>
<comment type="caution">
    <text evidence="1">The sequence shown here is derived from an EMBL/GenBank/DDBJ whole genome shotgun (WGS) entry which is preliminary data.</text>
</comment>
<sequence length="122" mass="13410">MREHNQCLITWLAGPASSRQFKAICDWGATPVGGAGGPRVDEEPERIFPHPGLLPFQREKEITSAMFWLNRLCCANAIVGSIIMEASSESAGSMHFPTVQIMLAAGSDQSRKFWNCRETGKS</sequence>
<keyword evidence="2" id="KW-1185">Reference proteome</keyword>
<evidence type="ECO:0000313" key="1">
    <source>
        <dbReference type="EMBL" id="EEF59575.1"/>
    </source>
</evidence>
<accession>B9XKT2</accession>